<sequence length="136" mass="15638">MAEEYTKEELLELYEQLPETLKKAVYSPEIGNTTLSVCREAGMDKEKDMYSVLKKVGYVFLGILSPDDFKGEIKSDLKIEEEKAEKIYSVINKEVFGNLKKELELLYGITLKRSAPVSPPKNEKPKRSDRYLEPIE</sequence>
<protein>
    <submittedName>
        <fullName evidence="2">Uncharacterized protein</fullName>
    </submittedName>
</protein>
<evidence type="ECO:0000313" key="2">
    <source>
        <dbReference type="EMBL" id="OGZ27344.1"/>
    </source>
</evidence>
<evidence type="ECO:0000256" key="1">
    <source>
        <dbReference type="SAM" id="MobiDB-lite"/>
    </source>
</evidence>
<name>A0A1G2ENH1_9BACT</name>
<dbReference type="Proteomes" id="UP000177740">
    <property type="component" value="Unassembled WGS sequence"/>
</dbReference>
<dbReference type="EMBL" id="MHMM01000007">
    <property type="protein sequence ID" value="OGZ27344.1"/>
    <property type="molecule type" value="Genomic_DNA"/>
</dbReference>
<dbReference type="STRING" id="1801677.A2365_00205"/>
<feature type="region of interest" description="Disordered" evidence="1">
    <location>
        <begin position="114"/>
        <end position="136"/>
    </location>
</feature>
<evidence type="ECO:0000313" key="3">
    <source>
        <dbReference type="Proteomes" id="UP000177740"/>
    </source>
</evidence>
<gene>
    <name evidence="2" type="ORF">A2365_00205</name>
</gene>
<feature type="compositionally biased region" description="Basic and acidic residues" evidence="1">
    <location>
        <begin position="121"/>
        <end position="136"/>
    </location>
</feature>
<reference evidence="2 3" key="1">
    <citation type="journal article" date="2016" name="Nat. Commun.">
        <title>Thousands of microbial genomes shed light on interconnected biogeochemical processes in an aquifer system.</title>
        <authorList>
            <person name="Anantharaman K."/>
            <person name="Brown C.T."/>
            <person name="Hug L.A."/>
            <person name="Sharon I."/>
            <person name="Castelle C.J."/>
            <person name="Probst A.J."/>
            <person name="Thomas B.C."/>
            <person name="Singh A."/>
            <person name="Wilkins M.J."/>
            <person name="Karaoz U."/>
            <person name="Brodie E.L."/>
            <person name="Williams K.H."/>
            <person name="Hubbard S.S."/>
            <person name="Banfield J.F."/>
        </authorList>
    </citation>
    <scope>NUCLEOTIDE SEQUENCE [LARGE SCALE GENOMIC DNA]</scope>
</reference>
<organism evidence="2 3">
    <name type="scientific">Candidatus Nealsonbacteria bacterium RIFOXYB1_FULL_40_15</name>
    <dbReference type="NCBI Taxonomy" id="1801677"/>
    <lineage>
        <taxon>Bacteria</taxon>
        <taxon>Candidatus Nealsoniibacteriota</taxon>
    </lineage>
</organism>
<accession>A0A1G2ENH1</accession>
<proteinExistence type="predicted"/>
<comment type="caution">
    <text evidence="2">The sequence shown here is derived from an EMBL/GenBank/DDBJ whole genome shotgun (WGS) entry which is preliminary data.</text>
</comment>
<dbReference type="AlphaFoldDB" id="A0A1G2ENH1"/>